<accession>A0ACB8D2F5</accession>
<sequence length="470" mass="53336">MIFLHISYFQFSNPETPGYVGFANLPNQVHRKSVKKGFEFTLMVVGESGLGKSTLVNSLFLTDLYPERNVPDASAKVMQTVTLDASTVEIEERGVKLRLTVVDTPGFGDAIDNTDCFKSIIQYIEDQFERFLCDESGLNRRNITDNRVHCCFYFISPFGHGLKPLDIQFMKMLHNKVNIVPVIAKADALTKKEVMNLKRRIMHEIHENGIRLYPLPDCDSDEDEEYKEQVKQLKTVEKRYFSKMSSKQGLSREEIDALLDLSSCDSDDDSEADDWEQLLTDLGTSSSSEEESDDSKPVRANGASTSSGARTPSRTSTARKDITAWIADKDNDYAGKPPDFLVSSSVQLIEVKGRKVRGRLYPWGVVEVENPEHGDFIKLRTMLITHMQDLQEVTQELHYENYRSERLAGKAPPATAKKPTVLASDEKLSEKDRILQEKEAELKRMQEMLKKMQEQMQQGTTNGTEHQTKV</sequence>
<evidence type="ECO:0000313" key="2">
    <source>
        <dbReference type="Proteomes" id="UP000821865"/>
    </source>
</evidence>
<reference evidence="1" key="1">
    <citation type="submission" date="2020-05" db="EMBL/GenBank/DDBJ databases">
        <title>Large-scale comparative analyses of tick genomes elucidate their genetic diversity and vector capacities.</title>
        <authorList>
            <person name="Jia N."/>
            <person name="Wang J."/>
            <person name="Shi W."/>
            <person name="Du L."/>
            <person name="Sun Y."/>
            <person name="Zhan W."/>
            <person name="Jiang J."/>
            <person name="Wang Q."/>
            <person name="Zhang B."/>
            <person name="Ji P."/>
            <person name="Sakyi L.B."/>
            <person name="Cui X."/>
            <person name="Yuan T."/>
            <person name="Jiang B."/>
            <person name="Yang W."/>
            <person name="Lam T.T.-Y."/>
            <person name="Chang Q."/>
            <person name="Ding S."/>
            <person name="Wang X."/>
            <person name="Zhu J."/>
            <person name="Ruan X."/>
            <person name="Zhao L."/>
            <person name="Wei J."/>
            <person name="Que T."/>
            <person name="Du C."/>
            <person name="Cheng J."/>
            <person name="Dai P."/>
            <person name="Han X."/>
            <person name="Huang E."/>
            <person name="Gao Y."/>
            <person name="Liu J."/>
            <person name="Shao H."/>
            <person name="Ye R."/>
            <person name="Li L."/>
            <person name="Wei W."/>
            <person name="Wang X."/>
            <person name="Wang C."/>
            <person name="Yang T."/>
            <person name="Huo Q."/>
            <person name="Li W."/>
            <person name="Guo W."/>
            <person name="Chen H."/>
            <person name="Zhou L."/>
            <person name="Ni X."/>
            <person name="Tian J."/>
            <person name="Zhou Y."/>
            <person name="Sheng Y."/>
            <person name="Liu T."/>
            <person name="Pan Y."/>
            <person name="Xia L."/>
            <person name="Li J."/>
            <person name="Zhao F."/>
            <person name="Cao W."/>
        </authorList>
    </citation>
    <scope>NUCLEOTIDE SEQUENCE</scope>
    <source>
        <strain evidence="1">Dsil-2018</strain>
    </source>
</reference>
<proteinExistence type="predicted"/>
<name>A0ACB8D2F5_DERSI</name>
<organism evidence="1 2">
    <name type="scientific">Dermacentor silvarum</name>
    <name type="common">Tick</name>
    <dbReference type="NCBI Taxonomy" id="543639"/>
    <lineage>
        <taxon>Eukaryota</taxon>
        <taxon>Metazoa</taxon>
        <taxon>Ecdysozoa</taxon>
        <taxon>Arthropoda</taxon>
        <taxon>Chelicerata</taxon>
        <taxon>Arachnida</taxon>
        <taxon>Acari</taxon>
        <taxon>Parasitiformes</taxon>
        <taxon>Ixodida</taxon>
        <taxon>Ixodoidea</taxon>
        <taxon>Ixodidae</taxon>
        <taxon>Rhipicephalinae</taxon>
        <taxon>Dermacentor</taxon>
    </lineage>
</organism>
<comment type="caution">
    <text evidence="1">The sequence shown here is derived from an EMBL/GenBank/DDBJ whole genome shotgun (WGS) entry which is preliminary data.</text>
</comment>
<gene>
    <name evidence="1" type="ORF">HPB49_004366</name>
</gene>
<dbReference type="EMBL" id="CM023472">
    <property type="protein sequence ID" value="KAH7958710.1"/>
    <property type="molecule type" value="Genomic_DNA"/>
</dbReference>
<keyword evidence="2" id="KW-1185">Reference proteome</keyword>
<dbReference type="Proteomes" id="UP000821865">
    <property type="component" value="Chromosome 3"/>
</dbReference>
<protein>
    <submittedName>
        <fullName evidence="1">Uncharacterized protein</fullName>
    </submittedName>
</protein>
<evidence type="ECO:0000313" key="1">
    <source>
        <dbReference type="EMBL" id="KAH7958710.1"/>
    </source>
</evidence>